<dbReference type="EC" id="3.4.-.-" evidence="2"/>
<evidence type="ECO:0000259" key="1">
    <source>
        <dbReference type="Pfam" id="PF00117"/>
    </source>
</evidence>
<reference evidence="2 3" key="1">
    <citation type="submission" date="2024-04" db="EMBL/GenBank/DDBJ databases">
        <authorList>
            <person name="Abashina T."/>
            <person name="Shaikin A."/>
        </authorList>
    </citation>
    <scope>NUCLEOTIDE SEQUENCE [LARGE SCALE GENOMIC DNA]</scope>
    <source>
        <strain evidence="2 3">AAFK</strain>
    </source>
</reference>
<keyword evidence="2" id="KW-0315">Glutamine amidotransferase</keyword>
<evidence type="ECO:0000313" key="2">
    <source>
        <dbReference type="EMBL" id="MEK8089498.1"/>
    </source>
</evidence>
<dbReference type="GO" id="GO:0016787">
    <property type="term" value="F:hydrolase activity"/>
    <property type="evidence" value="ECO:0007669"/>
    <property type="project" value="UniProtKB-KW"/>
</dbReference>
<evidence type="ECO:0000313" key="3">
    <source>
        <dbReference type="Proteomes" id="UP001446205"/>
    </source>
</evidence>
<name>A0ABU9D7I7_9PROT</name>
<dbReference type="EMBL" id="JBBPCO010000005">
    <property type="protein sequence ID" value="MEK8089498.1"/>
    <property type="molecule type" value="Genomic_DNA"/>
</dbReference>
<feature type="domain" description="Glutamine amidotransferase" evidence="1">
    <location>
        <begin position="43"/>
        <end position="183"/>
    </location>
</feature>
<dbReference type="InterPro" id="IPR044992">
    <property type="entry name" value="ChyE-like"/>
</dbReference>
<dbReference type="InterPro" id="IPR029062">
    <property type="entry name" value="Class_I_gatase-like"/>
</dbReference>
<organism evidence="2 3">
    <name type="scientific">Thermithiobacillus plumbiphilus</name>
    <dbReference type="NCBI Taxonomy" id="1729899"/>
    <lineage>
        <taxon>Bacteria</taxon>
        <taxon>Pseudomonadati</taxon>
        <taxon>Pseudomonadota</taxon>
        <taxon>Acidithiobacillia</taxon>
        <taxon>Acidithiobacillales</taxon>
        <taxon>Thermithiobacillaceae</taxon>
        <taxon>Thermithiobacillus</taxon>
    </lineage>
</organism>
<dbReference type="Gene3D" id="3.40.50.880">
    <property type="match status" value="1"/>
</dbReference>
<keyword evidence="2" id="KW-0378">Hydrolase</keyword>
<sequence>MSEILILQHAEFEGPGFFGELLREHELPFRVLRLDRGEALPGTLEGIRALVMMGGPMSVNDEDQYPWLGPEMALIRQAVTTGLPTLGHCLGGQLIARALGGTISRNPVKEIGWHAVEKTPAGMDSPYLHALLQRFELFHWHGETFSLPEGAVHLLGNENCTNQAFSIGGHVLGFQCHPEVTARMVRDWCCDMAEDLESLSPAVQTPQTMQQDLESRIQGLHETARAIYAPWLARVHAGTT</sequence>
<dbReference type="Proteomes" id="UP001446205">
    <property type="component" value="Unassembled WGS sequence"/>
</dbReference>
<dbReference type="RefSeq" id="WP_341370553.1">
    <property type="nucleotide sequence ID" value="NZ_JBBPCO010000005.1"/>
</dbReference>
<dbReference type="SUPFAM" id="SSF52317">
    <property type="entry name" value="Class I glutamine amidotransferase-like"/>
    <property type="match status" value="1"/>
</dbReference>
<protein>
    <submittedName>
        <fullName evidence="2">Type 1 glutamine amidotransferase</fullName>
        <ecNumber evidence="2">3.4.-.-</ecNumber>
    </submittedName>
</protein>
<dbReference type="PANTHER" id="PTHR42695:SF5">
    <property type="entry name" value="GLUTAMINE AMIDOTRANSFERASE YLR126C-RELATED"/>
    <property type="match status" value="1"/>
</dbReference>
<dbReference type="PANTHER" id="PTHR42695">
    <property type="entry name" value="GLUTAMINE AMIDOTRANSFERASE YLR126C-RELATED"/>
    <property type="match status" value="1"/>
</dbReference>
<proteinExistence type="predicted"/>
<accession>A0ABU9D7I7</accession>
<dbReference type="PROSITE" id="PS51273">
    <property type="entry name" value="GATASE_TYPE_1"/>
    <property type="match status" value="1"/>
</dbReference>
<dbReference type="CDD" id="cd01741">
    <property type="entry name" value="GATase1_1"/>
    <property type="match status" value="1"/>
</dbReference>
<keyword evidence="3" id="KW-1185">Reference proteome</keyword>
<comment type="caution">
    <text evidence="2">The sequence shown here is derived from an EMBL/GenBank/DDBJ whole genome shotgun (WGS) entry which is preliminary data.</text>
</comment>
<gene>
    <name evidence="2" type="ORF">WOB96_06920</name>
</gene>
<dbReference type="Pfam" id="PF00117">
    <property type="entry name" value="GATase"/>
    <property type="match status" value="1"/>
</dbReference>
<dbReference type="InterPro" id="IPR017926">
    <property type="entry name" value="GATASE"/>
</dbReference>